<protein>
    <submittedName>
        <fullName evidence="3">Peptidoglycan-binding domain 1 protein</fullName>
    </submittedName>
</protein>
<dbReference type="EMBL" id="CP000909">
    <property type="protein sequence ID" value="ABY34019.1"/>
    <property type="molecule type" value="Genomic_DNA"/>
</dbReference>
<dbReference type="Gene3D" id="1.10.101.10">
    <property type="entry name" value="PGBD-like superfamily/PGBD"/>
    <property type="match status" value="1"/>
</dbReference>
<dbReference type="KEGG" id="cau:Caur_0781"/>
<keyword evidence="4" id="KW-1185">Reference proteome</keyword>
<name>A9WG98_CHLAA</name>
<proteinExistence type="predicted"/>
<dbReference type="SUPFAM" id="SSF82171">
    <property type="entry name" value="DPP6 N-terminal domain-like"/>
    <property type="match status" value="1"/>
</dbReference>
<dbReference type="InterPro" id="IPR002477">
    <property type="entry name" value="Peptidoglycan-bd-like"/>
</dbReference>
<dbReference type="HOGENOM" id="CLU_570739_0_0_0"/>
<dbReference type="PROSITE" id="PS51257">
    <property type="entry name" value="PROKAR_LIPOPROTEIN"/>
    <property type="match status" value="1"/>
</dbReference>
<dbReference type="Gene3D" id="2.120.10.30">
    <property type="entry name" value="TolB, C-terminal domain"/>
    <property type="match status" value="1"/>
</dbReference>
<gene>
    <name evidence="3" type="ordered locus">Caur_0781</name>
</gene>
<dbReference type="eggNOG" id="COG3409">
    <property type="taxonomic scope" value="Bacteria"/>
</dbReference>
<dbReference type="InParanoid" id="A9WG98"/>
<feature type="domain" description="Peptidoglycan binding-like" evidence="2">
    <location>
        <begin position="423"/>
        <end position="464"/>
    </location>
</feature>
<dbReference type="eggNOG" id="COG4946">
    <property type="taxonomic scope" value="Bacteria"/>
</dbReference>
<feature type="signal peptide" evidence="1">
    <location>
        <begin position="1"/>
        <end position="23"/>
    </location>
</feature>
<dbReference type="STRING" id="324602.Caur_0781"/>
<reference evidence="4" key="1">
    <citation type="journal article" date="2011" name="BMC Genomics">
        <title>Complete genome sequence of the filamentous anoxygenic phototrophic bacterium Chloroflexus aurantiacus.</title>
        <authorList>
            <person name="Tang K.H."/>
            <person name="Barry K."/>
            <person name="Chertkov O."/>
            <person name="Dalin E."/>
            <person name="Han C.S."/>
            <person name="Hauser L.J."/>
            <person name="Honchak B.M."/>
            <person name="Karbach L.E."/>
            <person name="Land M.L."/>
            <person name="Lapidus A."/>
            <person name="Larimer F.W."/>
            <person name="Mikhailova N."/>
            <person name="Pitluck S."/>
            <person name="Pierson B.K."/>
            <person name="Blankenship R.E."/>
        </authorList>
    </citation>
    <scope>NUCLEOTIDE SEQUENCE [LARGE SCALE GENOMIC DNA]</scope>
    <source>
        <strain evidence="4">ATCC 29366 / DSM 635 / J-10-fl</strain>
    </source>
</reference>
<dbReference type="PATRIC" id="fig|324602.8.peg.890"/>
<evidence type="ECO:0000259" key="2">
    <source>
        <dbReference type="Pfam" id="PF01471"/>
    </source>
</evidence>
<evidence type="ECO:0000256" key="1">
    <source>
        <dbReference type="SAM" id="SignalP"/>
    </source>
</evidence>
<dbReference type="Proteomes" id="UP000002008">
    <property type="component" value="Chromosome"/>
</dbReference>
<accession>A9WG98</accession>
<dbReference type="InterPro" id="IPR036366">
    <property type="entry name" value="PGBDSf"/>
</dbReference>
<dbReference type="Pfam" id="PF07676">
    <property type="entry name" value="PD40"/>
    <property type="match status" value="1"/>
</dbReference>
<organism evidence="3 4">
    <name type="scientific">Chloroflexus aurantiacus (strain ATCC 29366 / DSM 635 / J-10-fl)</name>
    <dbReference type="NCBI Taxonomy" id="324602"/>
    <lineage>
        <taxon>Bacteria</taxon>
        <taxon>Bacillati</taxon>
        <taxon>Chloroflexota</taxon>
        <taxon>Chloroflexia</taxon>
        <taxon>Chloroflexales</taxon>
        <taxon>Chloroflexineae</taxon>
        <taxon>Chloroflexaceae</taxon>
        <taxon>Chloroflexus</taxon>
    </lineage>
</organism>
<feature type="chain" id="PRO_5002746317" evidence="1">
    <location>
        <begin position="24"/>
        <end position="484"/>
    </location>
</feature>
<keyword evidence="1" id="KW-0732">Signal</keyword>
<dbReference type="Pfam" id="PF01471">
    <property type="entry name" value="PG_binding_1"/>
    <property type="match status" value="1"/>
</dbReference>
<dbReference type="EnsemblBacteria" id="ABY34019">
    <property type="protein sequence ID" value="ABY34019"/>
    <property type="gene ID" value="Caur_0781"/>
</dbReference>
<dbReference type="SUPFAM" id="SSF47090">
    <property type="entry name" value="PGBD-like"/>
    <property type="match status" value="1"/>
</dbReference>
<dbReference type="InterPro" id="IPR011659">
    <property type="entry name" value="WD40"/>
</dbReference>
<dbReference type="InterPro" id="IPR036365">
    <property type="entry name" value="PGBD-like_sf"/>
</dbReference>
<dbReference type="AlphaFoldDB" id="A9WG98"/>
<evidence type="ECO:0000313" key="3">
    <source>
        <dbReference type="EMBL" id="ABY34019.1"/>
    </source>
</evidence>
<evidence type="ECO:0000313" key="4">
    <source>
        <dbReference type="Proteomes" id="UP000002008"/>
    </source>
</evidence>
<dbReference type="RefSeq" id="WP_012256675.1">
    <property type="nucleotide sequence ID" value="NC_010175.1"/>
</dbReference>
<sequence>MKNVWYFGWLIIFLLTSCISAPSQPTPPPTATPSGEVATATPIVQPITTPTASPTAPPTVIAAATIPAPVYLIENDQVMRLEPDGQRLTQITYEPQPVRDMSVAANGTLVYLTGNDLVALDGNGRRVIFSEQAITNPRISPDGQRIVYHLANPAPGLINGRADSPAGVYLSQITGGRPELVIADDPVPETPDMENPAWRYIPVAWSPTGDRLLLYAVMQPEIGIPGGEAVIIGPDGQIVRAFSCCEEELWSVDGRDLAVAGGGPGPDIRFGLYLINADDGSETALLSADETTIPLVRAPQRLADGFVYAFVEMVPTTVYSWEYPFRPFMSRISDNGQITPLRPEPLTEPIAVLWDAQARGALIRFATTDPLIWLPTDPTLPPQPTIATGFAFTWVPDADPVARDCASFSPLSPQTDAARRYDPAVADIQARLAILGFDPGPADGLFGPTTARAVHTFRAAAGLPEGETIDCAAWQELFRRSTTP</sequence>
<dbReference type="InterPro" id="IPR011042">
    <property type="entry name" value="6-blade_b-propeller_TolB-like"/>
</dbReference>